<sequence length="472" mass="56617">MEKNVSLEIERKFLLKNSQILDFLKEAGVVFKHLEISQFYTKITQNEETRFRSEEDKFIKTVKIGKDLIREENEEFCEKTEFKKALKNRIGSVILKDRYIFKLNNNPCNIDIFKNELNGLCTFEIEFSDENEAVFFKLPPFLENFCLSDVTCDKRYKNKFLAIHANENEQIDYKRAYKIIKEKEILPNFAANLKSGEALRVLFVSIFKVIIRLKNQYLIDKDEEVLHELRVNLRKVRSILKIFSGVFDEKVTLFFGENFKMLANSTNKKRDLDVFLSFLNEQKHANEPIYFVQKALDLEYENVKSYLGDEENYAFLKEWEIFLNEGEFYKSKLFDVSLSRLGSFKLRTLLVLAQKRLKSLNQDCPNESFHDLRIELKKIRYTYEFLCEIFYFEGLKKYEEKLKQMQEIFGNLQDYDVWLGILKRLPEMPDKERLESKIYKQIYKSREEILKKRLKFIKATRKISRNLKIYYI</sequence>
<dbReference type="InterPro" id="IPR038186">
    <property type="entry name" value="CHAD_dom_sf"/>
</dbReference>
<dbReference type="Pfam" id="PF05235">
    <property type="entry name" value="CHAD"/>
    <property type="match status" value="1"/>
</dbReference>
<dbReference type="AlphaFoldDB" id="U2GHF6"/>
<dbReference type="PROSITE" id="PS51707">
    <property type="entry name" value="CYTH"/>
    <property type="match status" value="1"/>
</dbReference>
<dbReference type="InterPro" id="IPR033469">
    <property type="entry name" value="CYTH-like_dom_sf"/>
</dbReference>
<evidence type="ECO:0000259" key="2">
    <source>
        <dbReference type="PROSITE" id="PS51708"/>
    </source>
</evidence>
<dbReference type="Gene3D" id="2.40.320.10">
    <property type="entry name" value="Hypothetical Protein Pfu-838710-001"/>
    <property type="match status" value="1"/>
</dbReference>
<dbReference type="InterPro" id="IPR007899">
    <property type="entry name" value="CHAD_dom"/>
</dbReference>
<proteinExistence type="predicted"/>
<dbReference type="PANTHER" id="PTHR39339:SF1">
    <property type="entry name" value="CHAD DOMAIN-CONTAINING PROTEIN"/>
    <property type="match status" value="1"/>
</dbReference>
<dbReference type="PATRIC" id="fig|1242969.3.peg.1540"/>
<organism evidence="3 4">
    <name type="scientific">Campylobacter concisus ATCC 51562</name>
    <dbReference type="NCBI Taxonomy" id="1242969"/>
    <lineage>
        <taxon>Bacteria</taxon>
        <taxon>Pseudomonadati</taxon>
        <taxon>Campylobacterota</taxon>
        <taxon>Epsilonproteobacteria</taxon>
        <taxon>Campylobacterales</taxon>
        <taxon>Campylobacteraceae</taxon>
        <taxon>Campylobacter</taxon>
    </lineage>
</organism>
<accession>U2GHF6</accession>
<evidence type="ECO:0000313" key="4">
    <source>
        <dbReference type="Proteomes" id="UP000016627"/>
    </source>
</evidence>
<evidence type="ECO:0000313" key="3">
    <source>
        <dbReference type="EMBL" id="ERJ25408.1"/>
    </source>
</evidence>
<dbReference type="PROSITE" id="PS51708">
    <property type="entry name" value="CHAD"/>
    <property type="match status" value="1"/>
</dbReference>
<evidence type="ECO:0000259" key="1">
    <source>
        <dbReference type="PROSITE" id="PS51707"/>
    </source>
</evidence>
<dbReference type="PANTHER" id="PTHR39339">
    <property type="entry name" value="SLR1444 PROTEIN"/>
    <property type="match status" value="1"/>
</dbReference>
<dbReference type="SMART" id="SM00880">
    <property type="entry name" value="CHAD"/>
    <property type="match status" value="1"/>
</dbReference>
<dbReference type="InterPro" id="IPR023577">
    <property type="entry name" value="CYTH_domain"/>
</dbReference>
<dbReference type="SMART" id="SM01118">
    <property type="entry name" value="CYTH"/>
    <property type="match status" value="1"/>
</dbReference>
<dbReference type="SUPFAM" id="SSF55154">
    <property type="entry name" value="CYTH-like phosphatases"/>
    <property type="match status" value="1"/>
</dbReference>
<gene>
    <name evidence="3" type="ORF">ATCC51562_991</name>
</gene>
<dbReference type="Proteomes" id="UP000016627">
    <property type="component" value="Unassembled WGS sequence"/>
</dbReference>
<feature type="domain" description="CHAD" evidence="2">
    <location>
        <begin position="192"/>
        <end position="462"/>
    </location>
</feature>
<protein>
    <recommendedName>
        <fullName evidence="5">Adenylate cyclase</fullName>
    </recommendedName>
</protein>
<name>U2GHF6_9BACT</name>
<dbReference type="eggNOG" id="COG2954">
    <property type="taxonomic scope" value="Bacteria"/>
</dbReference>
<evidence type="ECO:0008006" key="5">
    <source>
        <dbReference type="Google" id="ProtNLM"/>
    </source>
</evidence>
<comment type="caution">
    <text evidence="3">The sequence shown here is derived from an EMBL/GenBank/DDBJ whole genome shotgun (WGS) entry which is preliminary data.</text>
</comment>
<dbReference type="Gene3D" id="1.40.20.10">
    <property type="entry name" value="CHAD domain"/>
    <property type="match status" value="1"/>
</dbReference>
<feature type="domain" description="CYTH" evidence="1">
    <location>
        <begin position="6"/>
        <end position="163"/>
    </location>
</feature>
<dbReference type="eggNOG" id="COG5607">
    <property type="taxonomic scope" value="Bacteria"/>
</dbReference>
<reference evidence="3 4" key="1">
    <citation type="journal article" date="2013" name="BMC Genomics">
        <title>Comparative genomics of Campylobacter concisus isolates reveals genetic diversity and provides insights into disease association.</title>
        <authorList>
            <person name="Deshpande N.P."/>
            <person name="Kaakoush N.O."/>
            <person name="Wilkins M.R."/>
            <person name="Mitchell H.M."/>
        </authorList>
    </citation>
    <scope>NUCLEOTIDE SEQUENCE [LARGE SCALE GENOMIC DNA]</scope>
    <source>
        <strain evidence="3 4">ATCC 51562</strain>
    </source>
</reference>
<dbReference type="EMBL" id="ANNI01000009">
    <property type="protein sequence ID" value="ERJ25408.1"/>
    <property type="molecule type" value="Genomic_DNA"/>
</dbReference>